<proteinExistence type="inferred from homology"/>
<dbReference type="InterPro" id="IPR014729">
    <property type="entry name" value="Rossmann-like_a/b/a_fold"/>
</dbReference>
<organism evidence="4 5">
    <name type="scientific">Coemansia brasiliensis</name>
    <dbReference type="NCBI Taxonomy" id="2650707"/>
    <lineage>
        <taxon>Eukaryota</taxon>
        <taxon>Fungi</taxon>
        <taxon>Fungi incertae sedis</taxon>
        <taxon>Zoopagomycota</taxon>
        <taxon>Kickxellomycotina</taxon>
        <taxon>Kickxellomycetes</taxon>
        <taxon>Kickxellales</taxon>
        <taxon>Kickxellaceae</taxon>
        <taxon>Coemansia</taxon>
    </lineage>
</organism>
<comment type="similarity">
    <text evidence="3">Belongs to the CTU2/NCS2 family.</text>
</comment>
<dbReference type="EMBL" id="JANBUW010000103">
    <property type="protein sequence ID" value="KAJ2849136.1"/>
    <property type="molecule type" value="Genomic_DNA"/>
</dbReference>
<dbReference type="GO" id="GO:0000049">
    <property type="term" value="F:tRNA binding"/>
    <property type="evidence" value="ECO:0007669"/>
    <property type="project" value="InterPro"/>
</dbReference>
<evidence type="ECO:0000256" key="2">
    <source>
        <dbReference type="ARBA" id="ARBA00022694"/>
    </source>
</evidence>
<dbReference type="GO" id="GO:0005829">
    <property type="term" value="C:cytosol"/>
    <property type="evidence" value="ECO:0007669"/>
    <property type="project" value="TreeGrafter"/>
</dbReference>
<evidence type="ECO:0000256" key="1">
    <source>
        <dbReference type="ARBA" id="ARBA00022490"/>
    </source>
</evidence>
<gene>
    <name evidence="3 4" type="primary">CTU2</name>
    <name evidence="3" type="synonym">NCS2</name>
    <name evidence="4" type="ORF">IWW36_002851</name>
</gene>
<keyword evidence="1 3" id="KW-0963">Cytoplasm</keyword>
<dbReference type="AlphaFoldDB" id="A0A9W8I8W0"/>
<dbReference type="Pfam" id="PF10288">
    <property type="entry name" value="CTU2"/>
    <property type="match status" value="1"/>
</dbReference>
<protein>
    <recommendedName>
        <fullName evidence="3">Cytoplasmic tRNA 2-thiolation protein 2</fullName>
    </recommendedName>
</protein>
<dbReference type="Gene3D" id="3.40.50.620">
    <property type="entry name" value="HUPs"/>
    <property type="match status" value="1"/>
</dbReference>
<dbReference type="SUPFAM" id="SSF52402">
    <property type="entry name" value="Adenine nucleotide alpha hydrolases-like"/>
    <property type="match status" value="1"/>
</dbReference>
<keyword evidence="5" id="KW-1185">Reference proteome</keyword>
<accession>A0A9W8I8W0</accession>
<reference evidence="4" key="1">
    <citation type="submission" date="2022-07" db="EMBL/GenBank/DDBJ databases">
        <title>Phylogenomic reconstructions and comparative analyses of Kickxellomycotina fungi.</title>
        <authorList>
            <person name="Reynolds N.K."/>
            <person name="Stajich J.E."/>
            <person name="Barry K."/>
            <person name="Grigoriev I.V."/>
            <person name="Crous P."/>
            <person name="Smith M.E."/>
        </authorList>
    </citation>
    <scope>NUCLEOTIDE SEQUENCE</scope>
    <source>
        <strain evidence="4">NRRL 1566</strain>
    </source>
</reference>
<keyword evidence="2 3" id="KW-0819">tRNA processing</keyword>
<comment type="caution">
    <text evidence="4">The sequence shown here is derived from an EMBL/GenBank/DDBJ whole genome shotgun (WGS) entry which is preliminary data.</text>
</comment>
<dbReference type="Proteomes" id="UP001139887">
    <property type="component" value="Unassembled WGS sequence"/>
</dbReference>
<dbReference type="GO" id="GO:0002143">
    <property type="term" value="P:tRNA wobble position uridine thiolation"/>
    <property type="evidence" value="ECO:0007669"/>
    <property type="project" value="TreeGrafter"/>
</dbReference>
<dbReference type="HAMAP" id="MF_03054">
    <property type="entry name" value="CTU2"/>
    <property type="match status" value="1"/>
</dbReference>
<dbReference type="GO" id="GO:0016779">
    <property type="term" value="F:nucleotidyltransferase activity"/>
    <property type="evidence" value="ECO:0007669"/>
    <property type="project" value="UniProtKB-UniRule"/>
</dbReference>
<name>A0A9W8I8W0_9FUNG</name>
<dbReference type="PANTHER" id="PTHR20882:SF14">
    <property type="entry name" value="CYTOPLASMIC TRNA 2-THIOLATION PROTEIN 2"/>
    <property type="match status" value="1"/>
</dbReference>
<comment type="function">
    <text evidence="3">Plays a central role in 2-thiolation of mcm(5)S(2)U at tRNA wobble positions of tRNA(Lys), tRNA(Glu) and tRNA(Gln). May act by forming a heterodimer with NCS6 that ligates sulfur from thiocarboxylated URM1 onto the uridine of tRNAs at wobble position. Prior mcm(5) tRNA modification by the elongator complex is required for 2-thiolation. May also be involved in protein urmylation.</text>
</comment>
<comment type="subcellular location">
    <subcellularLocation>
        <location evidence="3">Cytoplasm</location>
    </subcellularLocation>
</comment>
<evidence type="ECO:0000256" key="3">
    <source>
        <dbReference type="HAMAP-Rule" id="MF_03054"/>
    </source>
</evidence>
<evidence type="ECO:0000313" key="4">
    <source>
        <dbReference type="EMBL" id="KAJ2849136.1"/>
    </source>
</evidence>
<dbReference type="GO" id="GO:0016783">
    <property type="term" value="F:sulfurtransferase activity"/>
    <property type="evidence" value="ECO:0007669"/>
    <property type="project" value="TreeGrafter"/>
</dbReference>
<dbReference type="PANTHER" id="PTHR20882">
    <property type="entry name" value="CYTOPLASMIC TRNA 2-THIOLATION PROTEIN 2"/>
    <property type="match status" value="1"/>
</dbReference>
<dbReference type="GO" id="GO:0032447">
    <property type="term" value="P:protein urmylation"/>
    <property type="evidence" value="ECO:0007669"/>
    <property type="project" value="UniProtKB-UniRule"/>
</dbReference>
<dbReference type="InterPro" id="IPR019407">
    <property type="entry name" value="CTU2"/>
</dbReference>
<comment type="pathway">
    <text evidence="3">tRNA modification; 5-methoxycarbonylmethyl-2-thiouridine-tRNA biosynthesis.</text>
</comment>
<sequence>MCDTSTLDISAAAEAPSRRKAVPGKCIKCKAAKPNVAIRRIQYCRQCFVKASVTKFRMAVGKSRKRVAWPRTKVLIAFSGGPSSSAMLRLAADLQNMELKGTDAMPPFLGAVVGHIDESCLFPSCPESNICAIAANSGIQLETLALEHVFLPTEDHLALLELVQTALAPGAAKEQLCVRLSKPAKDASCAEQLQTLFSNLKSPTDKEDMLQAIKTALLVQLARNSGCGAILLGDSATRTAVKAMALTGRGRGFSLPLEVGAESQWFQDIVAIRPMRDFVAKEIAFFNRWTRQPSAFVPTFTTAEHRRASINRLTEAFIVELDQDFASTVPTVCRTLQKLETRPDALAAAPCLVCGMPAEPDAHTWRTRLTIDSNVPESTPDTSENDTFDITSCLCYSCQTMLRHTAPGAQLPGFCSSRLHAAAAGSSLVSENQDRLRKQIENFIISDSDSDDN</sequence>
<evidence type="ECO:0000313" key="5">
    <source>
        <dbReference type="Proteomes" id="UP001139887"/>
    </source>
</evidence>
<dbReference type="OrthoDB" id="25129at2759"/>